<dbReference type="NCBIfam" id="TIGR00711">
    <property type="entry name" value="efflux_EmrB"/>
    <property type="match status" value="1"/>
</dbReference>
<gene>
    <name evidence="9" type="ORF">GCM10023196_000180</name>
</gene>
<comment type="subcellular location">
    <subcellularLocation>
        <location evidence="1">Cell membrane</location>
        <topology evidence="1">Multi-pass membrane protein</topology>
    </subcellularLocation>
</comment>
<evidence type="ECO:0000256" key="4">
    <source>
        <dbReference type="ARBA" id="ARBA00022692"/>
    </source>
</evidence>
<evidence type="ECO:0000259" key="8">
    <source>
        <dbReference type="PROSITE" id="PS50850"/>
    </source>
</evidence>
<feature type="transmembrane region" description="Helical" evidence="7">
    <location>
        <begin position="149"/>
        <end position="172"/>
    </location>
</feature>
<feature type="transmembrane region" description="Helical" evidence="7">
    <location>
        <begin position="248"/>
        <end position="265"/>
    </location>
</feature>
<feature type="transmembrane region" description="Helical" evidence="7">
    <location>
        <begin position="426"/>
        <end position="444"/>
    </location>
</feature>
<evidence type="ECO:0000256" key="2">
    <source>
        <dbReference type="ARBA" id="ARBA00022448"/>
    </source>
</evidence>
<feature type="transmembrane region" description="Helical" evidence="7">
    <location>
        <begin position="116"/>
        <end position="137"/>
    </location>
</feature>
<feature type="transmembrane region" description="Helical" evidence="7">
    <location>
        <begin position="382"/>
        <end position="405"/>
    </location>
</feature>
<dbReference type="Gene3D" id="1.20.1720.10">
    <property type="entry name" value="Multidrug resistance protein D"/>
    <property type="match status" value="1"/>
</dbReference>
<dbReference type="Gene3D" id="1.20.1250.20">
    <property type="entry name" value="MFS general substrate transporter like domains"/>
    <property type="match status" value="1"/>
</dbReference>
<dbReference type="Proteomes" id="UP001501442">
    <property type="component" value="Unassembled WGS sequence"/>
</dbReference>
<feature type="transmembrane region" description="Helical" evidence="7">
    <location>
        <begin position="91"/>
        <end position="110"/>
    </location>
</feature>
<dbReference type="PANTHER" id="PTHR42718">
    <property type="entry name" value="MAJOR FACILITATOR SUPERFAMILY MULTIDRUG TRANSPORTER MFSC"/>
    <property type="match status" value="1"/>
</dbReference>
<feature type="domain" description="Major facilitator superfamily (MFS) profile" evidence="8">
    <location>
        <begin position="25"/>
        <end position="473"/>
    </location>
</feature>
<feature type="transmembrane region" description="Helical" evidence="7">
    <location>
        <begin position="21"/>
        <end position="38"/>
    </location>
</feature>
<dbReference type="SUPFAM" id="SSF103473">
    <property type="entry name" value="MFS general substrate transporter"/>
    <property type="match status" value="1"/>
</dbReference>
<accession>A0ABP8U216</accession>
<dbReference type="InterPro" id="IPR011701">
    <property type="entry name" value="MFS"/>
</dbReference>
<feature type="transmembrane region" description="Helical" evidence="7">
    <location>
        <begin position="215"/>
        <end position="236"/>
    </location>
</feature>
<feature type="transmembrane region" description="Helical" evidence="7">
    <location>
        <begin position="352"/>
        <end position="370"/>
    </location>
</feature>
<feature type="transmembrane region" description="Helical" evidence="7">
    <location>
        <begin position="327"/>
        <end position="345"/>
    </location>
</feature>
<keyword evidence="2" id="KW-0813">Transport</keyword>
<proteinExistence type="predicted"/>
<evidence type="ECO:0000256" key="5">
    <source>
        <dbReference type="ARBA" id="ARBA00022989"/>
    </source>
</evidence>
<sequence length="563" mass="58315">MTEILESPLAADEKTTAPYRWRWLAFSAVLASSVMDLLDSTVINTAAPAIRASLGGSYATLQWMAAGYTMALAVMLLIGGRLGDMFGRKRMLLIGVAGFTVASVACATATSPTMLIVSRVLQGAFGAVMLPQGFGLIRDLFPPEEMKKAWTAFGPVMGLSAVLGPIIGGTLIHADLFGTGWRMIFLVNVPIGAFALAVAARFLPATPPAVRSARLDLPGVALAASGTFMLIFPLVQGRELGWPLWTKALLACSVPVLALFAAYQIRRKRVGATPLIEPGVFARRSYASGVVFAIAFTGAMGGTLLTLGVFMQVGLGYSPLRAGLTTAPWAFGAMIGSAISGTLMLKLGRRLLHIGLAGMGTGLAVLYGVFQYVGPGLTSIDFIAPLLIGGVGMGMIFVPMFDIILGEVADHEVGSASSALQAIQQLGMSLGVAVIGTLFFGLLGSQAHHNFDASAAPRLRAALTRAGVPAPAQAPIVAGVRTCVHDREAEKDPDTVPASCRATGGSASPAVVTALTTAGLDTHRRDSLDAAETTALVTIGLIALAFGLGFLLPRKARAEAAPA</sequence>
<dbReference type="CDD" id="cd17321">
    <property type="entry name" value="MFS_MMR_MDR_like"/>
    <property type="match status" value="1"/>
</dbReference>
<evidence type="ECO:0000313" key="9">
    <source>
        <dbReference type="EMBL" id="GAA4619591.1"/>
    </source>
</evidence>
<dbReference type="PROSITE" id="PS50850">
    <property type="entry name" value="MFS"/>
    <property type="match status" value="1"/>
</dbReference>
<evidence type="ECO:0000256" key="6">
    <source>
        <dbReference type="ARBA" id="ARBA00023136"/>
    </source>
</evidence>
<evidence type="ECO:0000256" key="7">
    <source>
        <dbReference type="SAM" id="Phobius"/>
    </source>
</evidence>
<evidence type="ECO:0000313" key="10">
    <source>
        <dbReference type="Proteomes" id="UP001501442"/>
    </source>
</evidence>
<keyword evidence="5 7" id="KW-1133">Transmembrane helix</keyword>
<dbReference type="InterPro" id="IPR020846">
    <property type="entry name" value="MFS_dom"/>
</dbReference>
<dbReference type="PANTHER" id="PTHR42718:SF39">
    <property type="entry name" value="ACTINORHODIN TRANSPORTER-RELATED"/>
    <property type="match status" value="1"/>
</dbReference>
<dbReference type="InterPro" id="IPR004638">
    <property type="entry name" value="EmrB-like"/>
</dbReference>
<keyword evidence="4 7" id="KW-0812">Transmembrane</keyword>
<organism evidence="9 10">
    <name type="scientific">Actinoallomurus vinaceus</name>
    <dbReference type="NCBI Taxonomy" id="1080074"/>
    <lineage>
        <taxon>Bacteria</taxon>
        <taxon>Bacillati</taxon>
        <taxon>Actinomycetota</taxon>
        <taxon>Actinomycetes</taxon>
        <taxon>Streptosporangiales</taxon>
        <taxon>Thermomonosporaceae</taxon>
        <taxon>Actinoallomurus</taxon>
    </lineage>
</organism>
<feature type="transmembrane region" description="Helical" evidence="7">
    <location>
        <begin position="286"/>
        <end position="315"/>
    </location>
</feature>
<dbReference type="RefSeq" id="WP_345427982.1">
    <property type="nucleotide sequence ID" value="NZ_BAABHK010000001.1"/>
</dbReference>
<evidence type="ECO:0000256" key="3">
    <source>
        <dbReference type="ARBA" id="ARBA00022475"/>
    </source>
</evidence>
<reference evidence="10" key="1">
    <citation type="journal article" date="2019" name="Int. J. Syst. Evol. Microbiol.">
        <title>The Global Catalogue of Microorganisms (GCM) 10K type strain sequencing project: providing services to taxonomists for standard genome sequencing and annotation.</title>
        <authorList>
            <consortium name="The Broad Institute Genomics Platform"/>
            <consortium name="The Broad Institute Genome Sequencing Center for Infectious Disease"/>
            <person name="Wu L."/>
            <person name="Ma J."/>
        </authorList>
    </citation>
    <scope>NUCLEOTIDE SEQUENCE [LARGE SCALE GENOMIC DNA]</scope>
    <source>
        <strain evidence="10">JCM 17939</strain>
    </source>
</reference>
<keyword evidence="10" id="KW-1185">Reference proteome</keyword>
<protein>
    <submittedName>
        <fullName evidence="9">MFS transporter</fullName>
    </submittedName>
</protein>
<name>A0ABP8U216_9ACTN</name>
<feature type="transmembrane region" description="Helical" evidence="7">
    <location>
        <begin position="184"/>
        <end position="203"/>
    </location>
</feature>
<keyword evidence="3" id="KW-1003">Cell membrane</keyword>
<comment type="caution">
    <text evidence="9">The sequence shown here is derived from an EMBL/GenBank/DDBJ whole genome shotgun (WGS) entry which is preliminary data.</text>
</comment>
<feature type="transmembrane region" description="Helical" evidence="7">
    <location>
        <begin position="58"/>
        <end position="79"/>
    </location>
</feature>
<dbReference type="Pfam" id="PF07690">
    <property type="entry name" value="MFS_1"/>
    <property type="match status" value="1"/>
</dbReference>
<dbReference type="EMBL" id="BAABHK010000001">
    <property type="protein sequence ID" value="GAA4619591.1"/>
    <property type="molecule type" value="Genomic_DNA"/>
</dbReference>
<feature type="transmembrane region" description="Helical" evidence="7">
    <location>
        <begin position="533"/>
        <end position="552"/>
    </location>
</feature>
<keyword evidence="6 7" id="KW-0472">Membrane</keyword>
<dbReference type="InterPro" id="IPR036259">
    <property type="entry name" value="MFS_trans_sf"/>
</dbReference>
<evidence type="ECO:0000256" key="1">
    <source>
        <dbReference type="ARBA" id="ARBA00004651"/>
    </source>
</evidence>